<feature type="region of interest" description="Disordered" evidence="7">
    <location>
        <begin position="597"/>
        <end position="660"/>
    </location>
</feature>
<sequence>MPPSSKRSQRTRKVRDSSPSPAPTDQTASPSRPPKRRKKVQEPTSEPIEEEGSSLLADTSANLNDDDRLVAQVTQRLAQAGQVQARIDHSNAIHEARAESIEAYAKIAAHDWTYFITSLSINIGRTSEPGAATTVAPDDPEFVHIDLGPGKHVSRQTAVIYFDSDAERWFLQVKGRNGVKVDNNPLRREDEPHALSSGEVIEVGGLEMMFVMPTNIVPIRVHPTYLERLNEKKGLTQQSPLLSSSATAHNDHRTALPSTVPTQHFPSSSSSTHAPARPSSSREQASSFPQPIAPAPPDYKRVGTPPSSKRAAPSSAFRTPAHNGSASMIMNQNDVDLSKDENKHIKPHFSYAQMITQAIMATAEHKLNLAGVYQYITSNYAYYRAQPAGGWQNSIRHNLSLNKSFSKAPRSTDEPGKGMKWEIVPEAKEEMFRVAYKGGRGGHRGSSAPSSPSQAGQAASALRDTIARETISARKRKGSPTRSTPPTSSYNAAQMTPDRKLLPSGPGSFQDGSPLPRARKPLGASSSFPSDNLARSPPTLSSSYQPEDGASFVTPAPLRVHPRLAPPSTAQRPSQHMPTSSPAPFWRYADINSTPLKFNISPSKPSRLLPECSSPPPVPGDRQSPVASPTRSMRAQTHETTSAAAPDLDEPEVEEEEEGGFDLTKGFQPIASYHAPIALGGLVPRAGSTRAGK</sequence>
<dbReference type="GO" id="GO:0000978">
    <property type="term" value="F:RNA polymerase II cis-regulatory region sequence-specific DNA binding"/>
    <property type="evidence" value="ECO:0007669"/>
    <property type="project" value="TreeGrafter"/>
</dbReference>
<accession>A0A9P8YHG8</accession>
<evidence type="ECO:0000256" key="5">
    <source>
        <dbReference type="ARBA" id="ARBA00023242"/>
    </source>
</evidence>
<feature type="domain" description="Fork-head" evidence="9">
    <location>
        <begin position="346"/>
        <end position="432"/>
    </location>
</feature>
<dbReference type="InterPro" id="IPR008984">
    <property type="entry name" value="SMAD_FHA_dom_sf"/>
</dbReference>
<dbReference type="EMBL" id="JAGTJQ010000002">
    <property type="protein sequence ID" value="KAH7038034.1"/>
    <property type="molecule type" value="Genomic_DNA"/>
</dbReference>
<dbReference type="Gene3D" id="2.60.200.20">
    <property type="match status" value="1"/>
</dbReference>
<dbReference type="InterPro" id="IPR036388">
    <property type="entry name" value="WH-like_DNA-bd_sf"/>
</dbReference>
<feature type="compositionally biased region" description="Low complexity" evidence="7">
    <location>
        <begin position="480"/>
        <end position="489"/>
    </location>
</feature>
<feature type="region of interest" description="Disordered" evidence="7">
    <location>
        <begin position="238"/>
        <end position="327"/>
    </location>
</feature>
<feature type="compositionally biased region" description="Polar residues" evidence="7">
    <location>
        <begin position="17"/>
        <end position="30"/>
    </location>
</feature>
<feature type="compositionally biased region" description="Low complexity" evidence="7">
    <location>
        <begin position="305"/>
        <end position="316"/>
    </location>
</feature>
<feature type="region of interest" description="Disordered" evidence="7">
    <location>
        <begin position="437"/>
        <end position="584"/>
    </location>
</feature>
<protein>
    <submittedName>
        <fullName evidence="10">Forkhead box protein K2</fullName>
    </submittedName>
</protein>
<dbReference type="Pfam" id="PF00498">
    <property type="entry name" value="FHA"/>
    <property type="match status" value="1"/>
</dbReference>
<evidence type="ECO:0000259" key="8">
    <source>
        <dbReference type="PROSITE" id="PS50006"/>
    </source>
</evidence>
<proteinExistence type="predicted"/>
<keyword evidence="11" id="KW-1185">Reference proteome</keyword>
<dbReference type="SUPFAM" id="SSF46785">
    <property type="entry name" value="Winged helix' DNA-binding domain"/>
    <property type="match status" value="1"/>
</dbReference>
<evidence type="ECO:0000313" key="10">
    <source>
        <dbReference type="EMBL" id="KAH7038034.1"/>
    </source>
</evidence>
<evidence type="ECO:0000256" key="4">
    <source>
        <dbReference type="ARBA" id="ARBA00023163"/>
    </source>
</evidence>
<organism evidence="10 11">
    <name type="scientific">Microdochium trichocladiopsis</name>
    <dbReference type="NCBI Taxonomy" id="1682393"/>
    <lineage>
        <taxon>Eukaryota</taxon>
        <taxon>Fungi</taxon>
        <taxon>Dikarya</taxon>
        <taxon>Ascomycota</taxon>
        <taxon>Pezizomycotina</taxon>
        <taxon>Sordariomycetes</taxon>
        <taxon>Xylariomycetidae</taxon>
        <taxon>Xylariales</taxon>
        <taxon>Microdochiaceae</taxon>
        <taxon>Microdochium</taxon>
    </lineage>
</organism>
<dbReference type="PROSITE" id="PS50006">
    <property type="entry name" value="FHA_DOMAIN"/>
    <property type="match status" value="1"/>
</dbReference>
<dbReference type="SMART" id="SM00339">
    <property type="entry name" value="FH"/>
    <property type="match status" value="1"/>
</dbReference>
<keyword evidence="4" id="KW-0804">Transcription</keyword>
<feature type="compositionally biased region" description="Acidic residues" evidence="7">
    <location>
        <begin position="647"/>
        <end position="660"/>
    </location>
</feature>
<dbReference type="GeneID" id="70190389"/>
<feature type="compositionally biased region" description="Low complexity" evidence="7">
    <location>
        <begin position="445"/>
        <end position="461"/>
    </location>
</feature>
<feature type="region of interest" description="Disordered" evidence="7">
    <location>
        <begin position="1"/>
        <end position="54"/>
    </location>
</feature>
<gene>
    <name evidence="10" type="ORF">B0I36DRAFT_381118</name>
</gene>
<reference evidence="10" key="1">
    <citation type="journal article" date="2021" name="Nat. Commun.">
        <title>Genetic determinants of endophytism in the Arabidopsis root mycobiome.</title>
        <authorList>
            <person name="Mesny F."/>
            <person name="Miyauchi S."/>
            <person name="Thiergart T."/>
            <person name="Pickel B."/>
            <person name="Atanasova L."/>
            <person name="Karlsson M."/>
            <person name="Huettel B."/>
            <person name="Barry K.W."/>
            <person name="Haridas S."/>
            <person name="Chen C."/>
            <person name="Bauer D."/>
            <person name="Andreopoulos W."/>
            <person name="Pangilinan J."/>
            <person name="LaButti K."/>
            <person name="Riley R."/>
            <person name="Lipzen A."/>
            <person name="Clum A."/>
            <person name="Drula E."/>
            <person name="Henrissat B."/>
            <person name="Kohler A."/>
            <person name="Grigoriev I.V."/>
            <person name="Martin F.M."/>
            <person name="Hacquard S."/>
        </authorList>
    </citation>
    <scope>NUCLEOTIDE SEQUENCE</scope>
    <source>
        <strain evidence="10">MPI-CAGE-CH-0230</strain>
    </source>
</reference>
<feature type="compositionally biased region" description="Polar residues" evidence="7">
    <location>
        <begin position="256"/>
        <end position="289"/>
    </location>
</feature>
<dbReference type="Gene3D" id="1.10.10.10">
    <property type="entry name" value="Winged helix-like DNA-binding domain superfamily/Winged helix DNA-binding domain"/>
    <property type="match status" value="1"/>
</dbReference>
<dbReference type="FunFam" id="1.10.10.10:FF:000030">
    <property type="entry name" value="Forkhead box protein K2"/>
    <property type="match status" value="1"/>
</dbReference>
<dbReference type="CDD" id="cd22701">
    <property type="entry name" value="FHA_FKH1-like"/>
    <property type="match status" value="1"/>
</dbReference>
<comment type="subcellular location">
    <subcellularLocation>
        <location evidence="1 6">Nucleus</location>
    </subcellularLocation>
</comment>
<dbReference type="PANTHER" id="PTHR45881">
    <property type="entry name" value="CHECKPOINT SUPPRESSOR 1-LIKE, ISOFORM A-RELATED"/>
    <property type="match status" value="1"/>
</dbReference>
<feature type="DNA-binding region" description="Fork-head" evidence="6">
    <location>
        <begin position="346"/>
        <end position="432"/>
    </location>
</feature>
<dbReference type="GO" id="GO:0005634">
    <property type="term" value="C:nucleus"/>
    <property type="evidence" value="ECO:0007669"/>
    <property type="project" value="UniProtKB-SubCell"/>
</dbReference>
<dbReference type="Pfam" id="PF00250">
    <property type="entry name" value="Forkhead"/>
    <property type="match status" value="1"/>
</dbReference>
<dbReference type="Proteomes" id="UP000756346">
    <property type="component" value="Unassembled WGS sequence"/>
</dbReference>
<dbReference type="PROSITE" id="PS50039">
    <property type="entry name" value="FORK_HEAD_3"/>
    <property type="match status" value="1"/>
</dbReference>
<keyword evidence="5 6" id="KW-0539">Nucleus</keyword>
<dbReference type="PROSITE" id="PS00658">
    <property type="entry name" value="FORK_HEAD_2"/>
    <property type="match status" value="1"/>
</dbReference>
<dbReference type="PRINTS" id="PR00053">
    <property type="entry name" value="FORKHEAD"/>
</dbReference>
<dbReference type="SUPFAM" id="SSF49879">
    <property type="entry name" value="SMAD/FHA domain"/>
    <property type="match status" value="1"/>
</dbReference>
<evidence type="ECO:0000313" key="11">
    <source>
        <dbReference type="Proteomes" id="UP000756346"/>
    </source>
</evidence>
<evidence type="ECO:0000256" key="1">
    <source>
        <dbReference type="ARBA" id="ARBA00004123"/>
    </source>
</evidence>
<feature type="compositionally biased region" description="Polar residues" evidence="7">
    <location>
        <begin position="238"/>
        <end position="248"/>
    </location>
</feature>
<dbReference type="OrthoDB" id="5954824at2759"/>
<evidence type="ECO:0000256" key="2">
    <source>
        <dbReference type="ARBA" id="ARBA00023015"/>
    </source>
</evidence>
<evidence type="ECO:0000256" key="6">
    <source>
        <dbReference type="PROSITE-ProRule" id="PRU00089"/>
    </source>
</evidence>
<feature type="compositionally biased region" description="Polar residues" evidence="7">
    <location>
        <begin position="568"/>
        <end position="582"/>
    </location>
</feature>
<dbReference type="GO" id="GO:0000981">
    <property type="term" value="F:DNA-binding transcription factor activity, RNA polymerase II-specific"/>
    <property type="evidence" value="ECO:0007669"/>
    <property type="project" value="TreeGrafter"/>
</dbReference>
<dbReference type="InterPro" id="IPR030456">
    <property type="entry name" value="TF_fork_head_CS_2"/>
</dbReference>
<name>A0A9P8YHG8_9PEZI</name>
<dbReference type="InterPro" id="IPR001766">
    <property type="entry name" value="Fork_head_dom"/>
</dbReference>
<evidence type="ECO:0000256" key="7">
    <source>
        <dbReference type="SAM" id="MobiDB-lite"/>
    </source>
</evidence>
<dbReference type="InterPro" id="IPR000253">
    <property type="entry name" value="FHA_dom"/>
</dbReference>
<evidence type="ECO:0000256" key="3">
    <source>
        <dbReference type="ARBA" id="ARBA00023125"/>
    </source>
</evidence>
<feature type="domain" description="FHA" evidence="8">
    <location>
        <begin position="121"/>
        <end position="186"/>
    </location>
</feature>
<evidence type="ECO:0000259" key="9">
    <source>
        <dbReference type="PROSITE" id="PS50039"/>
    </source>
</evidence>
<keyword evidence="3 6" id="KW-0238">DNA-binding</keyword>
<keyword evidence="2" id="KW-0805">Transcription regulation</keyword>
<comment type="caution">
    <text evidence="10">The sequence shown here is derived from an EMBL/GenBank/DDBJ whole genome shotgun (WGS) entry which is preliminary data.</text>
</comment>
<dbReference type="InterPro" id="IPR036390">
    <property type="entry name" value="WH_DNA-bd_sf"/>
</dbReference>
<dbReference type="AlphaFoldDB" id="A0A9P8YHG8"/>
<feature type="compositionally biased region" description="Polar residues" evidence="7">
    <location>
        <begin position="625"/>
        <end position="643"/>
    </location>
</feature>
<dbReference type="PANTHER" id="PTHR45881:SF1">
    <property type="entry name" value="FORK HEAD PROTEIN HOMOLOG 2"/>
    <property type="match status" value="1"/>
</dbReference>
<dbReference type="RefSeq" id="XP_046017155.1">
    <property type="nucleotide sequence ID" value="XM_046160843.1"/>
</dbReference>